<dbReference type="PANTHER" id="PTHR36173">
    <property type="entry name" value="RIBONUCLEASE VAPC16-RELATED"/>
    <property type="match status" value="1"/>
</dbReference>
<protein>
    <submittedName>
        <fullName evidence="2">PIN domain nuclease, a component of toxin-antitoxin system (PIN domain)</fullName>
    </submittedName>
</protein>
<keyword evidence="3" id="KW-1185">Reference proteome</keyword>
<dbReference type="SUPFAM" id="SSF88723">
    <property type="entry name" value="PIN domain-like"/>
    <property type="match status" value="1"/>
</dbReference>
<dbReference type="CDD" id="cd09872">
    <property type="entry name" value="PIN_Sll0205-like"/>
    <property type="match status" value="1"/>
</dbReference>
<reference evidence="2 3" key="1">
    <citation type="submission" date="2017-06" db="EMBL/GenBank/DDBJ databases">
        <authorList>
            <person name="Kim H.J."/>
            <person name="Triplett B.A."/>
        </authorList>
    </citation>
    <scope>NUCLEOTIDE SEQUENCE [LARGE SCALE GENOMIC DNA]</scope>
    <source>
        <strain evidence="2 3">DSM 18704</strain>
    </source>
</reference>
<evidence type="ECO:0000313" key="2">
    <source>
        <dbReference type="EMBL" id="SNS95802.1"/>
    </source>
</evidence>
<dbReference type="InterPro" id="IPR029060">
    <property type="entry name" value="PIN-like_dom_sf"/>
</dbReference>
<name>A0A239IQX8_9BACT</name>
<gene>
    <name evidence="2" type="ORF">SAMN05421770_103225</name>
</gene>
<accession>A0A239IQX8</accession>
<dbReference type="InterPro" id="IPR052919">
    <property type="entry name" value="TA_system_RNase"/>
</dbReference>
<dbReference type="AlphaFoldDB" id="A0A239IQX8"/>
<dbReference type="InterPro" id="IPR002716">
    <property type="entry name" value="PIN_dom"/>
</dbReference>
<evidence type="ECO:0000259" key="1">
    <source>
        <dbReference type="Pfam" id="PF01850"/>
    </source>
</evidence>
<dbReference type="EMBL" id="FZOU01000003">
    <property type="protein sequence ID" value="SNS95802.1"/>
    <property type="molecule type" value="Genomic_DNA"/>
</dbReference>
<proteinExistence type="predicted"/>
<dbReference type="Proteomes" id="UP000198356">
    <property type="component" value="Unassembled WGS sequence"/>
</dbReference>
<sequence>MTNSALLLDTHIWFKHQTLPHLLKPAIVDAIDQAAERNEVFVSVISIWEFAMLERDGKLELDGGVDRWCREALAKPGIALLPLSPQIAIDSVYLKEPMHKDPADRILVASARVERLTLVTRDRAILNCAEAIGLICLPA</sequence>
<evidence type="ECO:0000313" key="3">
    <source>
        <dbReference type="Proteomes" id="UP000198356"/>
    </source>
</evidence>
<dbReference type="Pfam" id="PF01850">
    <property type="entry name" value="PIN"/>
    <property type="match status" value="1"/>
</dbReference>
<dbReference type="Gene3D" id="3.40.50.1010">
    <property type="entry name" value="5'-nuclease"/>
    <property type="match status" value="1"/>
</dbReference>
<dbReference type="PANTHER" id="PTHR36173:SF1">
    <property type="entry name" value="RIBONUCLEASE VAPC22"/>
    <property type="match status" value="1"/>
</dbReference>
<organism evidence="2 3">
    <name type="scientific">Granulicella rosea</name>
    <dbReference type="NCBI Taxonomy" id="474952"/>
    <lineage>
        <taxon>Bacteria</taxon>
        <taxon>Pseudomonadati</taxon>
        <taxon>Acidobacteriota</taxon>
        <taxon>Terriglobia</taxon>
        <taxon>Terriglobales</taxon>
        <taxon>Acidobacteriaceae</taxon>
        <taxon>Granulicella</taxon>
    </lineage>
</organism>
<dbReference type="InterPro" id="IPR041705">
    <property type="entry name" value="PIN_Sll0205"/>
</dbReference>
<feature type="domain" description="PIN" evidence="1">
    <location>
        <begin position="7"/>
        <end position="126"/>
    </location>
</feature>